<dbReference type="EMBL" id="LUHQ01000002">
    <property type="protein sequence ID" value="OAP10480.1"/>
    <property type="molecule type" value="Genomic_DNA"/>
</dbReference>
<organism evidence="2 3">
    <name type="scientific">Arabidopsis thaliana</name>
    <name type="common">Mouse-ear cress</name>
    <dbReference type="NCBI Taxonomy" id="3702"/>
    <lineage>
        <taxon>Eukaryota</taxon>
        <taxon>Viridiplantae</taxon>
        <taxon>Streptophyta</taxon>
        <taxon>Embryophyta</taxon>
        <taxon>Tracheophyta</taxon>
        <taxon>Spermatophyta</taxon>
        <taxon>Magnoliopsida</taxon>
        <taxon>eudicotyledons</taxon>
        <taxon>Gunneridae</taxon>
        <taxon>Pentapetalae</taxon>
        <taxon>rosids</taxon>
        <taxon>malvids</taxon>
        <taxon>Brassicales</taxon>
        <taxon>Brassicaceae</taxon>
        <taxon>Camelineae</taxon>
        <taxon>Arabidopsis</taxon>
    </lineage>
</organism>
<evidence type="ECO:0000313" key="3">
    <source>
        <dbReference type="Proteomes" id="UP000078284"/>
    </source>
</evidence>
<accession>A0A178VVS0</accession>
<feature type="region of interest" description="Disordered" evidence="1">
    <location>
        <begin position="48"/>
        <end position="76"/>
    </location>
</feature>
<comment type="caution">
    <text evidence="2">The sequence shown here is derived from an EMBL/GenBank/DDBJ whole genome shotgun (WGS) entry which is preliminary data.</text>
</comment>
<reference evidence="3" key="1">
    <citation type="journal article" date="2016" name="Proc. Natl. Acad. Sci. U.S.A.">
        <title>Chromosome-level assembly of Arabidopsis thaliana Ler reveals the extent of translocation and inversion polymorphisms.</title>
        <authorList>
            <person name="Zapata L."/>
            <person name="Ding J."/>
            <person name="Willing E.M."/>
            <person name="Hartwig B."/>
            <person name="Bezdan D."/>
            <person name="Jiao W.B."/>
            <person name="Patel V."/>
            <person name="Velikkakam James G."/>
            <person name="Koornneef M."/>
            <person name="Ossowski S."/>
            <person name="Schneeberger K."/>
        </authorList>
    </citation>
    <scope>NUCLEOTIDE SEQUENCE [LARGE SCALE GENOMIC DNA]</scope>
    <source>
        <strain evidence="3">cv. Landsberg erecta</strain>
    </source>
</reference>
<dbReference type="Proteomes" id="UP000078284">
    <property type="component" value="Chromosome 2"/>
</dbReference>
<proteinExistence type="predicted"/>
<feature type="compositionally biased region" description="Polar residues" evidence="1">
    <location>
        <begin position="48"/>
        <end position="59"/>
    </location>
</feature>
<evidence type="ECO:0000313" key="2">
    <source>
        <dbReference type="EMBL" id="OAP10480.1"/>
    </source>
</evidence>
<name>A0A178VVS0_ARATH</name>
<gene>
    <name evidence="2" type="ordered locus">AXX17_At2g05510</name>
</gene>
<dbReference type="AlphaFoldDB" id="A0A178VVS0"/>
<sequence length="76" mass="8511">MSNRERPMHKTLKTMTFWGKNFRIVCRSAQFSCALKAQRASQIITATVPPTSASVSTGSSKKEIKEPKKKRTEAPN</sequence>
<evidence type="ECO:0000256" key="1">
    <source>
        <dbReference type="SAM" id="MobiDB-lite"/>
    </source>
</evidence>
<protein>
    <submittedName>
        <fullName evidence="2">Uncharacterized protein</fullName>
    </submittedName>
</protein>
<feature type="compositionally biased region" description="Basic residues" evidence="1">
    <location>
        <begin position="67"/>
        <end position="76"/>
    </location>
</feature>